<feature type="non-terminal residue" evidence="7">
    <location>
        <position position="484"/>
    </location>
</feature>
<evidence type="ECO:0000256" key="5">
    <source>
        <dbReference type="ARBA" id="ARBA00023180"/>
    </source>
</evidence>
<dbReference type="SMART" id="SM00181">
    <property type="entry name" value="EGF"/>
    <property type="match status" value="7"/>
</dbReference>
<dbReference type="PROSITE" id="PS01186">
    <property type="entry name" value="EGF_2"/>
    <property type="match status" value="5"/>
</dbReference>
<dbReference type="SUPFAM" id="SSF57196">
    <property type="entry name" value="EGF/Laminin"/>
    <property type="match status" value="2"/>
</dbReference>
<comment type="caution">
    <text evidence="7">The sequence shown here is derived from an EMBL/GenBank/DDBJ whole genome shotgun (WGS) entry which is preliminary data.</text>
</comment>
<dbReference type="GO" id="GO:0005509">
    <property type="term" value="F:calcium ion binding"/>
    <property type="evidence" value="ECO:0007669"/>
    <property type="project" value="InterPro"/>
</dbReference>
<dbReference type="InterPro" id="IPR001881">
    <property type="entry name" value="EGF-like_Ca-bd_dom"/>
</dbReference>
<evidence type="ECO:0000256" key="3">
    <source>
        <dbReference type="ARBA" id="ARBA00022737"/>
    </source>
</evidence>
<evidence type="ECO:0000256" key="2">
    <source>
        <dbReference type="ARBA" id="ARBA00022729"/>
    </source>
</evidence>
<dbReference type="InterPro" id="IPR000152">
    <property type="entry name" value="EGF-type_Asp/Asn_hydroxyl_site"/>
</dbReference>
<keyword evidence="2" id="KW-0732">Signal</keyword>
<name>A0A8J1Y458_OWEFU</name>
<dbReference type="PROSITE" id="PS50026">
    <property type="entry name" value="EGF_3"/>
    <property type="match status" value="6"/>
</dbReference>
<dbReference type="SMART" id="SM00179">
    <property type="entry name" value="EGF_CA"/>
    <property type="match status" value="6"/>
</dbReference>
<proteinExistence type="predicted"/>
<dbReference type="SUPFAM" id="SSF57184">
    <property type="entry name" value="Growth factor receptor domain"/>
    <property type="match status" value="1"/>
</dbReference>
<keyword evidence="3" id="KW-0677">Repeat</keyword>
<dbReference type="EMBL" id="CAIIXF020000007">
    <property type="protein sequence ID" value="CAH1788663.1"/>
    <property type="molecule type" value="Genomic_DNA"/>
</dbReference>
<dbReference type="Gene3D" id="2.10.25.10">
    <property type="entry name" value="Laminin"/>
    <property type="match status" value="6"/>
</dbReference>
<evidence type="ECO:0000256" key="4">
    <source>
        <dbReference type="ARBA" id="ARBA00023157"/>
    </source>
</evidence>
<dbReference type="CDD" id="cd00054">
    <property type="entry name" value="EGF_CA"/>
    <property type="match status" value="3"/>
</dbReference>
<accession>A0A8J1Y458</accession>
<evidence type="ECO:0000313" key="8">
    <source>
        <dbReference type="Proteomes" id="UP000749559"/>
    </source>
</evidence>
<feature type="disulfide bond" evidence="6">
    <location>
        <begin position="216"/>
        <end position="225"/>
    </location>
</feature>
<dbReference type="OrthoDB" id="283575at2759"/>
<dbReference type="FunFam" id="2.10.25.10:FF:000472">
    <property type="entry name" value="Uncharacterized protein, isoform A"/>
    <property type="match status" value="1"/>
</dbReference>
<keyword evidence="1 6" id="KW-0245">EGF-like domain</keyword>
<organism evidence="7 8">
    <name type="scientific">Owenia fusiformis</name>
    <name type="common">Polychaete worm</name>
    <dbReference type="NCBI Taxonomy" id="6347"/>
    <lineage>
        <taxon>Eukaryota</taxon>
        <taxon>Metazoa</taxon>
        <taxon>Spiralia</taxon>
        <taxon>Lophotrochozoa</taxon>
        <taxon>Annelida</taxon>
        <taxon>Polychaeta</taxon>
        <taxon>Sedentaria</taxon>
        <taxon>Canalipalpata</taxon>
        <taxon>Sabellida</taxon>
        <taxon>Oweniida</taxon>
        <taxon>Oweniidae</taxon>
        <taxon>Owenia</taxon>
    </lineage>
</organism>
<feature type="disulfide bond" evidence="6">
    <location>
        <begin position="332"/>
        <end position="341"/>
    </location>
</feature>
<feature type="disulfide bond" evidence="6">
    <location>
        <begin position="292"/>
        <end position="301"/>
    </location>
</feature>
<keyword evidence="5" id="KW-0325">Glycoprotein</keyword>
<dbReference type="InterPro" id="IPR002049">
    <property type="entry name" value="LE_dom"/>
</dbReference>
<dbReference type="AlphaFoldDB" id="A0A8J1Y458"/>
<dbReference type="PANTHER" id="PTHR24049">
    <property type="entry name" value="CRUMBS FAMILY MEMBER"/>
    <property type="match status" value="1"/>
</dbReference>
<protein>
    <submittedName>
        <fullName evidence="7">Uncharacterized protein</fullName>
    </submittedName>
</protein>
<dbReference type="FunFam" id="2.10.25.10:FF:000321">
    <property type="entry name" value="Protein delta homolog 1"/>
    <property type="match status" value="1"/>
</dbReference>
<feature type="disulfide bond" evidence="6">
    <location>
        <begin position="313"/>
        <end position="330"/>
    </location>
</feature>
<dbReference type="PANTHER" id="PTHR24049:SF22">
    <property type="entry name" value="DROSOPHILA CRUMBS HOMOLOG"/>
    <property type="match status" value="1"/>
</dbReference>
<feature type="disulfide bond" evidence="6">
    <location>
        <begin position="254"/>
        <end position="263"/>
    </location>
</feature>
<keyword evidence="4 6" id="KW-1015">Disulfide bond</keyword>
<dbReference type="PROSITE" id="PS00022">
    <property type="entry name" value="EGF_1"/>
    <property type="match status" value="7"/>
</dbReference>
<feature type="disulfide bond" evidence="6">
    <location>
        <begin position="138"/>
        <end position="147"/>
    </location>
</feature>
<evidence type="ECO:0000313" key="7">
    <source>
        <dbReference type="EMBL" id="CAH1788663.1"/>
    </source>
</evidence>
<keyword evidence="8" id="KW-1185">Reference proteome</keyword>
<dbReference type="Pfam" id="PF00053">
    <property type="entry name" value="EGF_laminin"/>
    <property type="match status" value="1"/>
</dbReference>
<dbReference type="InterPro" id="IPR051022">
    <property type="entry name" value="Notch_Cell-Fate_Det"/>
</dbReference>
<sequence length="484" mass="54090">KYDLESNDNHFIEPFIFTIIFITIHVYPEIRNFNLSGKEMDIRKTRSNVILNLGICILIGFFGPVNAQGLRCPEDYACYPLGGYCNEDAGICDCYHNFRGVRCSDYTDPCMISLACGGQVSGTCIPQRIGLRGYKCICREGYIGVECERDVRWCTLNRCENGGLCQSFGAHGVCHCPPGFTGIRCEQDRRCTPIPCRNGGMCIPGGINGEIYTCDCPSLYTGRDCEIKKQACLPSPCGMNGLCLDRGDSYVCDCFPGYTGVQCEQEIDFCVNVTCSYHGSCYNNTDRFSCFCNPGYTGYECEIDVDPCISSPCQHGGACRRVATPFNYTCSCTHGYTGRHCETDDLFTKSVWGVTIGTGVLLVVFFIFISIWFGIIIVRLKKVAQPQRLTRYVYGTRDSVGPGMVHDKEKFTMAYDNATYNNTENFPVGNVGPYHNGREGNVMISPNLELHSQPSETLLRELNNRIMLYEHSRVNNGLRQNNSR</sequence>
<dbReference type="InterPro" id="IPR000742">
    <property type="entry name" value="EGF"/>
</dbReference>
<evidence type="ECO:0000256" key="6">
    <source>
        <dbReference type="PROSITE-ProRule" id="PRU00076"/>
    </source>
</evidence>
<dbReference type="Pfam" id="PF00008">
    <property type="entry name" value="EGF"/>
    <property type="match status" value="3"/>
</dbReference>
<gene>
    <name evidence="7" type="ORF">OFUS_LOCUS14148</name>
</gene>
<reference evidence="7" key="1">
    <citation type="submission" date="2022-03" db="EMBL/GenBank/DDBJ databases">
        <authorList>
            <person name="Martin C."/>
        </authorList>
    </citation>
    <scope>NUCLEOTIDE SEQUENCE</scope>
</reference>
<feature type="disulfide bond" evidence="6">
    <location>
        <begin position="176"/>
        <end position="185"/>
    </location>
</feature>
<dbReference type="Proteomes" id="UP000749559">
    <property type="component" value="Unassembled WGS sequence"/>
</dbReference>
<comment type="caution">
    <text evidence="6">Lacks conserved residue(s) required for the propagation of feature annotation.</text>
</comment>
<evidence type="ECO:0000256" key="1">
    <source>
        <dbReference type="ARBA" id="ARBA00022536"/>
    </source>
</evidence>
<dbReference type="PROSITE" id="PS00010">
    <property type="entry name" value="ASX_HYDROXYL"/>
    <property type="match status" value="2"/>
</dbReference>
<dbReference type="InterPro" id="IPR009030">
    <property type="entry name" value="Growth_fac_rcpt_cys_sf"/>
</dbReference>